<dbReference type="RefSeq" id="WP_236090433.1">
    <property type="nucleotide sequence ID" value="NZ_JAKGSG010000045.1"/>
</dbReference>
<proteinExistence type="predicted"/>
<name>A0AA41QFR1_9MICO</name>
<accession>A0AA41QFR1</accession>
<reference evidence="2" key="1">
    <citation type="submission" date="2022-01" db="EMBL/GenBank/DDBJ databases">
        <title>Antribacter sp. nov., isolated from Guizhou of China.</title>
        <authorList>
            <person name="Chengliang C."/>
            <person name="Ya Z."/>
        </authorList>
    </citation>
    <scope>NUCLEOTIDE SEQUENCE</scope>
    <source>
        <strain evidence="2">KLBMP 9083</strain>
    </source>
</reference>
<feature type="compositionally biased region" description="Acidic residues" evidence="1">
    <location>
        <begin position="59"/>
        <end position="69"/>
    </location>
</feature>
<dbReference type="EMBL" id="JAKGSG010000045">
    <property type="protein sequence ID" value="MCF4122635.1"/>
    <property type="molecule type" value="Genomic_DNA"/>
</dbReference>
<sequence>MTTSTDRAPATGQTRWAWRVDPPDGWLVVPSAVTEDHEDVATWEREATAAVRASLEPQPGDDGEPAELDDAARSALDRAAAESVASLREFADGMAPAGHRVAAAVGVLGRGPVPVLVAVGVSDPAEPDDGLMAALGATGGYPAAPPDIEYLDLPDGDGVRVVRLDVGEVTGGAWMSVCLGRRTEHPDAVVDTVLVWRTQDLLLGAAMVELLDELLPAVRITRGGT</sequence>
<gene>
    <name evidence="2" type="ORF">L1785_16780</name>
</gene>
<evidence type="ECO:0000313" key="2">
    <source>
        <dbReference type="EMBL" id="MCF4122635.1"/>
    </source>
</evidence>
<evidence type="ECO:0000313" key="3">
    <source>
        <dbReference type="Proteomes" id="UP001165405"/>
    </source>
</evidence>
<organism evidence="2 3">
    <name type="scientific">Antribacter soli</name>
    <dbReference type="NCBI Taxonomy" id="2910976"/>
    <lineage>
        <taxon>Bacteria</taxon>
        <taxon>Bacillati</taxon>
        <taxon>Actinomycetota</taxon>
        <taxon>Actinomycetes</taxon>
        <taxon>Micrococcales</taxon>
        <taxon>Promicromonosporaceae</taxon>
        <taxon>Antribacter</taxon>
    </lineage>
</organism>
<protein>
    <submittedName>
        <fullName evidence="2">Uncharacterized protein</fullName>
    </submittedName>
</protein>
<dbReference type="AlphaFoldDB" id="A0AA41QFR1"/>
<feature type="region of interest" description="Disordered" evidence="1">
    <location>
        <begin position="53"/>
        <end position="72"/>
    </location>
</feature>
<comment type="caution">
    <text evidence="2">The sequence shown here is derived from an EMBL/GenBank/DDBJ whole genome shotgun (WGS) entry which is preliminary data.</text>
</comment>
<evidence type="ECO:0000256" key="1">
    <source>
        <dbReference type="SAM" id="MobiDB-lite"/>
    </source>
</evidence>
<keyword evidence="3" id="KW-1185">Reference proteome</keyword>
<dbReference type="Proteomes" id="UP001165405">
    <property type="component" value="Unassembled WGS sequence"/>
</dbReference>